<dbReference type="UniPathway" id="UPA00143"/>
<dbReference type="EMBL" id="JACGCM010001796">
    <property type="protein sequence ID" value="KAF6149359.1"/>
    <property type="molecule type" value="Genomic_DNA"/>
</dbReference>
<keyword evidence="6" id="KW-0808">Transferase</keyword>
<feature type="coiled-coil region" evidence="7">
    <location>
        <begin position="47"/>
        <end position="74"/>
    </location>
</feature>
<keyword evidence="2 6" id="KW-0479">Metal-binding</keyword>
<keyword evidence="5 6" id="KW-0539">Nucleus</keyword>
<dbReference type="GO" id="GO:0008270">
    <property type="term" value="F:zinc ion binding"/>
    <property type="evidence" value="ECO:0007669"/>
    <property type="project" value="UniProtKB-KW"/>
</dbReference>
<evidence type="ECO:0000256" key="2">
    <source>
        <dbReference type="ARBA" id="ARBA00022723"/>
    </source>
</evidence>
<proteinExistence type="inferred from homology"/>
<keyword evidence="6 7" id="KW-0175">Coiled coil</keyword>
<dbReference type="EC" id="2.3.2.27" evidence="6"/>
<gene>
    <name evidence="9" type="ORF">GIB67_016897</name>
</gene>
<feature type="compositionally biased region" description="Polar residues" evidence="8">
    <location>
        <begin position="19"/>
        <end position="29"/>
    </location>
</feature>
<comment type="catalytic activity">
    <reaction evidence="6">
        <text>S-ubiquitinyl-[E2 ubiquitin-conjugating enzyme]-L-cysteine + [acceptor protein]-L-lysine = [E2 ubiquitin-conjugating enzyme]-L-cysteine + N(6)-ubiquitinyl-[acceptor protein]-L-lysine.</text>
        <dbReference type="EC" id="2.3.2.27"/>
    </reaction>
</comment>
<dbReference type="GO" id="GO:0016567">
    <property type="term" value="P:protein ubiquitination"/>
    <property type="evidence" value="ECO:0007669"/>
    <property type="project" value="UniProtKB-UniRule"/>
</dbReference>
<evidence type="ECO:0000256" key="3">
    <source>
        <dbReference type="ARBA" id="ARBA00022771"/>
    </source>
</evidence>
<dbReference type="GO" id="GO:0005634">
    <property type="term" value="C:nucleus"/>
    <property type="evidence" value="ECO:0007669"/>
    <property type="project" value="UniProtKB-SubCell"/>
</dbReference>
<keyword evidence="10" id="KW-1185">Reference proteome</keyword>
<evidence type="ECO:0000256" key="1">
    <source>
        <dbReference type="ARBA" id="ARBA00004123"/>
    </source>
</evidence>
<evidence type="ECO:0000256" key="4">
    <source>
        <dbReference type="ARBA" id="ARBA00022833"/>
    </source>
</evidence>
<evidence type="ECO:0000256" key="8">
    <source>
        <dbReference type="SAM" id="MobiDB-lite"/>
    </source>
</evidence>
<dbReference type="PANTHER" id="PTHR23163:SF8">
    <property type="entry name" value="E3 UBIQUITIN-PROTEIN LIGASE BRE1-LIKE 2"/>
    <property type="match status" value="1"/>
</dbReference>
<dbReference type="PANTHER" id="PTHR23163">
    <property type="entry name" value="RING FINGER PROTEIN-RELATED"/>
    <property type="match status" value="1"/>
</dbReference>
<dbReference type="AlphaFoldDB" id="A0A7J7M399"/>
<dbReference type="InterPro" id="IPR013956">
    <property type="entry name" value="E3_ubiquit_lig_Bre1"/>
</dbReference>
<dbReference type="Proteomes" id="UP000541444">
    <property type="component" value="Unassembled WGS sequence"/>
</dbReference>
<reference evidence="9 10" key="1">
    <citation type="journal article" date="2020" name="IScience">
        <title>Genome Sequencing of the Endangered Kingdonia uniflora (Circaeasteraceae, Ranunculales) Reveals Potential Mechanisms of Evolutionary Specialization.</title>
        <authorList>
            <person name="Sun Y."/>
            <person name="Deng T."/>
            <person name="Zhang A."/>
            <person name="Moore M.J."/>
            <person name="Landis J.B."/>
            <person name="Lin N."/>
            <person name="Zhang H."/>
            <person name="Zhang X."/>
            <person name="Huang J."/>
            <person name="Zhang X."/>
            <person name="Sun H."/>
            <person name="Wang H."/>
        </authorList>
    </citation>
    <scope>NUCLEOTIDE SEQUENCE [LARGE SCALE GENOMIC DNA]</scope>
    <source>
        <strain evidence="9">TB1705</strain>
        <tissue evidence="9">Leaf</tissue>
    </source>
</reference>
<keyword evidence="6" id="KW-0833">Ubl conjugation pathway</keyword>
<protein>
    <recommendedName>
        <fullName evidence="6">E3 ubiquitin protein ligase</fullName>
        <ecNumber evidence="6">2.3.2.27</ecNumber>
    </recommendedName>
</protein>
<keyword evidence="6" id="KW-0156">Chromatin regulator</keyword>
<comment type="similarity">
    <text evidence="6">Belongs to the BRE1 family.</text>
</comment>
<evidence type="ECO:0000256" key="6">
    <source>
        <dbReference type="RuleBase" id="RU365038"/>
    </source>
</evidence>
<evidence type="ECO:0000313" key="9">
    <source>
        <dbReference type="EMBL" id="KAF6149359.1"/>
    </source>
</evidence>
<comment type="subcellular location">
    <subcellularLocation>
        <location evidence="1 6">Nucleus</location>
    </subcellularLocation>
</comment>
<evidence type="ECO:0000256" key="5">
    <source>
        <dbReference type="ARBA" id="ARBA00023242"/>
    </source>
</evidence>
<dbReference type="GO" id="GO:0006325">
    <property type="term" value="P:chromatin organization"/>
    <property type="evidence" value="ECO:0007669"/>
    <property type="project" value="UniProtKB-KW"/>
</dbReference>
<keyword evidence="3 6" id="KW-0863">Zinc-finger</keyword>
<name>A0A7J7M399_9MAGN</name>
<evidence type="ECO:0000256" key="7">
    <source>
        <dbReference type="SAM" id="Coils"/>
    </source>
</evidence>
<accession>A0A7J7M399</accession>
<feature type="region of interest" description="Disordered" evidence="8">
    <location>
        <begin position="1"/>
        <end position="38"/>
    </location>
</feature>
<evidence type="ECO:0000313" key="10">
    <source>
        <dbReference type="Proteomes" id="UP000541444"/>
    </source>
</evidence>
<keyword evidence="4 6" id="KW-0862">Zinc</keyword>
<dbReference type="GO" id="GO:0033503">
    <property type="term" value="C:HULC complex"/>
    <property type="evidence" value="ECO:0007669"/>
    <property type="project" value="TreeGrafter"/>
</dbReference>
<comment type="pathway">
    <text evidence="6">Protein modification; protein ubiquitination.</text>
</comment>
<organism evidence="9 10">
    <name type="scientific">Kingdonia uniflora</name>
    <dbReference type="NCBI Taxonomy" id="39325"/>
    <lineage>
        <taxon>Eukaryota</taxon>
        <taxon>Viridiplantae</taxon>
        <taxon>Streptophyta</taxon>
        <taxon>Embryophyta</taxon>
        <taxon>Tracheophyta</taxon>
        <taxon>Spermatophyta</taxon>
        <taxon>Magnoliopsida</taxon>
        <taxon>Ranunculales</taxon>
        <taxon>Circaeasteraceae</taxon>
        <taxon>Kingdonia</taxon>
    </lineage>
</organism>
<dbReference type="GO" id="GO:0061630">
    <property type="term" value="F:ubiquitin protein ligase activity"/>
    <property type="evidence" value="ECO:0007669"/>
    <property type="project" value="UniProtKB-EC"/>
</dbReference>
<sequence>MDNNSDGDEPETKKRHLLNSVSSTMARSSPSPPDQTPVSAAVLQYQNQKLVQQLDVQKQELHVLEGKLKDLKDKQTYYNDTLIEVNKLWNQASELFI</sequence>
<comment type="caution">
    <text evidence="9">The sequence shown here is derived from an EMBL/GenBank/DDBJ whole genome shotgun (WGS) entry which is preliminary data.</text>
</comment>